<dbReference type="EMBL" id="JADDIV010000005">
    <property type="protein sequence ID" value="MBE7369547.1"/>
    <property type="molecule type" value="Genomic_DNA"/>
</dbReference>
<evidence type="ECO:0000256" key="2">
    <source>
        <dbReference type="ARBA" id="ARBA00022475"/>
    </source>
</evidence>
<proteinExistence type="predicted"/>
<evidence type="ECO:0000256" key="5">
    <source>
        <dbReference type="ARBA" id="ARBA00023136"/>
    </source>
</evidence>
<dbReference type="InterPro" id="IPR036259">
    <property type="entry name" value="MFS_trans_sf"/>
</dbReference>
<comment type="caution">
    <text evidence="8">The sequence shown here is derived from an EMBL/GenBank/DDBJ whole genome shotgun (WGS) entry which is preliminary data.</text>
</comment>
<feature type="transmembrane region" description="Helical" evidence="6">
    <location>
        <begin position="29"/>
        <end position="50"/>
    </location>
</feature>
<feature type="transmembrane region" description="Helical" evidence="6">
    <location>
        <begin position="181"/>
        <end position="202"/>
    </location>
</feature>
<feature type="domain" description="Major facilitator superfamily (MFS) profile" evidence="7">
    <location>
        <begin position="25"/>
        <end position="399"/>
    </location>
</feature>
<evidence type="ECO:0000256" key="3">
    <source>
        <dbReference type="ARBA" id="ARBA00022692"/>
    </source>
</evidence>
<keyword evidence="2" id="KW-1003">Cell membrane</keyword>
<dbReference type="PROSITE" id="PS50850">
    <property type="entry name" value="MFS"/>
    <property type="match status" value="1"/>
</dbReference>
<dbReference type="SUPFAM" id="SSF103473">
    <property type="entry name" value="MFS general substrate transporter"/>
    <property type="match status" value="1"/>
</dbReference>
<feature type="transmembrane region" description="Helical" evidence="6">
    <location>
        <begin position="374"/>
        <end position="392"/>
    </location>
</feature>
<evidence type="ECO:0000256" key="6">
    <source>
        <dbReference type="SAM" id="Phobius"/>
    </source>
</evidence>
<feature type="transmembrane region" description="Helical" evidence="6">
    <location>
        <begin position="120"/>
        <end position="141"/>
    </location>
</feature>
<sequence length="410" mass="41138">MSSSCSACIDAAGAPPDAHDARWTAVASLGLGVFALVTAEFLPASLLTAISTDLRVSDGGAGQTVTATALVAAVAAPALPLLTQRFDRRSVLLALTALLIASNVLAATASSLAVLLAARVLLGVALGGFWSMAAALSMRLVPEHLFARAMSVVLTGVSVATVCAAPLGAWMGGLWGWRSTFAAAAVLSALTFAVQWAALPALPPRDRPNLRVLGGLLRRPAVRVALVAVVLVISGHFAGFTYIRPVMEKVAQLSVEAVSAVLLAYGIGGFAGNFVGGWIAQRSERWAIVAGGACIALLALALLAAGSSAAVTAVAVTLWGFAFGAFPVGFQTWIVRAAPDQAEGAGGLLVAAFQVAIATGAIGGGLLVDRVGPLGAPAFAAAAMALGTALTWRSGPRVQPSHATGGASHA</sequence>
<dbReference type="RefSeq" id="WP_193678168.1">
    <property type="nucleotide sequence ID" value="NZ_JADDIV010000005.1"/>
</dbReference>
<accession>A0ABR9S8D9</accession>
<keyword evidence="5 6" id="KW-0472">Membrane</keyword>
<evidence type="ECO:0000256" key="1">
    <source>
        <dbReference type="ARBA" id="ARBA00004651"/>
    </source>
</evidence>
<evidence type="ECO:0000259" key="7">
    <source>
        <dbReference type="PROSITE" id="PS50850"/>
    </source>
</evidence>
<evidence type="ECO:0000313" key="9">
    <source>
        <dbReference type="Proteomes" id="UP000806285"/>
    </source>
</evidence>
<dbReference type="InterPro" id="IPR020846">
    <property type="entry name" value="MFS_dom"/>
</dbReference>
<dbReference type="Gene3D" id="1.20.1250.20">
    <property type="entry name" value="MFS general substrate transporter like domains"/>
    <property type="match status" value="1"/>
</dbReference>
<feature type="transmembrane region" description="Helical" evidence="6">
    <location>
        <begin position="255"/>
        <end position="279"/>
    </location>
</feature>
<dbReference type="Proteomes" id="UP000806285">
    <property type="component" value="Unassembled WGS sequence"/>
</dbReference>
<feature type="transmembrane region" description="Helical" evidence="6">
    <location>
        <begin position="153"/>
        <end position="175"/>
    </location>
</feature>
<dbReference type="PANTHER" id="PTHR43124">
    <property type="entry name" value="PURINE EFFLUX PUMP PBUE"/>
    <property type="match status" value="1"/>
</dbReference>
<feature type="transmembrane region" description="Helical" evidence="6">
    <location>
        <begin position="311"/>
        <end position="335"/>
    </location>
</feature>
<dbReference type="PANTHER" id="PTHR43124:SF5">
    <property type="entry name" value="PURINE RIBONUCLEOSIDE EFFLUX PUMP NEPI"/>
    <property type="match status" value="1"/>
</dbReference>
<name>A0ABR9S8D9_9BURK</name>
<comment type="subcellular location">
    <subcellularLocation>
        <location evidence="1">Cell membrane</location>
        <topology evidence="1">Multi-pass membrane protein</topology>
    </subcellularLocation>
</comment>
<dbReference type="Pfam" id="PF07690">
    <property type="entry name" value="MFS_1"/>
    <property type="match status" value="1"/>
</dbReference>
<feature type="transmembrane region" description="Helical" evidence="6">
    <location>
        <begin position="62"/>
        <end position="82"/>
    </location>
</feature>
<gene>
    <name evidence="8" type="ORF">IM787_18435</name>
</gene>
<keyword evidence="9" id="KW-1185">Reference proteome</keyword>
<organism evidence="8 9">
    <name type="scientific">Ramlibacter pallidus</name>
    <dbReference type="NCBI Taxonomy" id="2780087"/>
    <lineage>
        <taxon>Bacteria</taxon>
        <taxon>Pseudomonadati</taxon>
        <taxon>Pseudomonadota</taxon>
        <taxon>Betaproteobacteria</taxon>
        <taxon>Burkholderiales</taxon>
        <taxon>Comamonadaceae</taxon>
        <taxon>Ramlibacter</taxon>
    </lineage>
</organism>
<evidence type="ECO:0000256" key="4">
    <source>
        <dbReference type="ARBA" id="ARBA00022989"/>
    </source>
</evidence>
<keyword evidence="3 6" id="KW-0812">Transmembrane</keyword>
<dbReference type="InterPro" id="IPR050189">
    <property type="entry name" value="MFS_Efflux_Transporters"/>
</dbReference>
<feature type="transmembrane region" description="Helical" evidence="6">
    <location>
        <begin position="286"/>
        <end position="305"/>
    </location>
</feature>
<keyword evidence="4 6" id="KW-1133">Transmembrane helix</keyword>
<protein>
    <submittedName>
        <fullName evidence="8">MFS transporter</fullName>
    </submittedName>
</protein>
<evidence type="ECO:0000313" key="8">
    <source>
        <dbReference type="EMBL" id="MBE7369547.1"/>
    </source>
</evidence>
<dbReference type="InterPro" id="IPR011701">
    <property type="entry name" value="MFS"/>
</dbReference>
<feature type="transmembrane region" description="Helical" evidence="6">
    <location>
        <begin position="347"/>
        <end position="368"/>
    </location>
</feature>
<dbReference type="CDD" id="cd17324">
    <property type="entry name" value="MFS_NepI_like"/>
    <property type="match status" value="1"/>
</dbReference>
<feature type="transmembrane region" description="Helical" evidence="6">
    <location>
        <begin position="91"/>
        <end position="114"/>
    </location>
</feature>
<reference evidence="8 9" key="1">
    <citation type="submission" date="2020-10" db="EMBL/GenBank/DDBJ databases">
        <title>Ramlibacter sp. HM2 16S ribosomal RNA gene Genome sequencing and assembly.</title>
        <authorList>
            <person name="Kang M."/>
        </authorList>
    </citation>
    <scope>NUCLEOTIDE SEQUENCE [LARGE SCALE GENOMIC DNA]</scope>
    <source>
        <strain evidence="8 9">HM2</strain>
    </source>
</reference>
<feature type="transmembrane region" description="Helical" evidence="6">
    <location>
        <begin position="222"/>
        <end position="243"/>
    </location>
</feature>